<keyword evidence="4 9" id="KW-0560">Oxidoreductase</keyword>
<evidence type="ECO:0000256" key="5">
    <source>
        <dbReference type="ARBA" id="ARBA00023008"/>
    </source>
</evidence>
<accession>A0AAX6EU30</accession>
<dbReference type="Pfam" id="PF02727">
    <property type="entry name" value="Cu_amine_oxidN2"/>
    <property type="match status" value="1"/>
</dbReference>
<keyword evidence="3 7" id="KW-0801">TPQ</keyword>
<evidence type="ECO:0000256" key="3">
    <source>
        <dbReference type="ARBA" id="ARBA00022772"/>
    </source>
</evidence>
<evidence type="ECO:0000256" key="8">
    <source>
        <dbReference type="PIRSR" id="PIRSR600269-51"/>
    </source>
</evidence>
<evidence type="ECO:0000259" key="11">
    <source>
        <dbReference type="Pfam" id="PF01179"/>
    </source>
</evidence>
<comment type="cofactor">
    <cofactor evidence="9">
        <name>Cu cation</name>
        <dbReference type="ChEBI" id="CHEBI:23378"/>
    </cofactor>
    <text evidence="9">Contains 1 topaquinone per subunit.</text>
</comment>
<evidence type="ECO:0000256" key="2">
    <source>
        <dbReference type="ARBA" id="ARBA00022723"/>
    </source>
</evidence>
<dbReference type="GO" id="GO:0009308">
    <property type="term" value="P:amine metabolic process"/>
    <property type="evidence" value="ECO:0007669"/>
    <property type="project" value="UniProtKB-UniRule"/>
</dbReference>
<comment type="caution">
    <text evidence="14">The sequence shown here is derived from an EMBL/GenBank/DDBJ whole genome shotgun (WGS) entry which is preliminary data.</text>
</comment>
<dbReference type="SUPFAM" id="SSF49998">
    <property type="entry name" value="Amine oxidase catalytic domain"/>
    <property type="match status" value="1"/>
</dbReference>
<keyword evidence="10" id="KW-0732">Signal</keyword>
<feature type="active site" description="Schiff-base intermediate with substrate; via topaquinone" evidence="7">
    <location>
        <position position="449"/>
    </location>
</feature>
<keyword evidence="15" id="KW-1185">Reference proteome</keyword>
<reference evidence="14" key="2">
    <citation type="submission" date="2023-04" db="EMBL/GenBank/DDBJ databases">
        <authorList>
            <person name="Bruccoleri R.E."/>
            <person name="Oakeley E.J."/>
            <person name="Faust A.-M."/>
            <person name="Dessus-Babus S."/>
            <person name="Altorfer M."/>
            <person name="Burckhardt D."/>
            <person name="Oertli M."/>
            <person name="Naumann U."/>
            <person name="Petersen F."/>
            <person name="Wong J."/>
        </authorList>
    </citation>
    <scope>NUCLEOTIDE SEQUENCE</scope>
    <source>
        <strain evidence="14">GSM-AAB239-AS_SAM_17_03QT</strain>
        <tissue evidence="14">Leaf</tissue>
    </source>
</reference>
<dbReference type="PANTHER" id="PTHR10638:SF41">
    <property type="entry name" value="AMINE OXIDASE"/>
    <property type="match status" value="1"/>
</dbReference>
<dbReference type="PROSITE" id="PS01165">
    <property type="entry name" value="COPPER_AMINE_OXID_2"/>
    <property type="match status" value="1"/>
</dbReference>
<dbReference type="PANTHER" id="PTHR10638">
    <property type="entry name" value="COPPER AMINE OXIDASE"/>
    <property type="match status" value="1"/>
</dbReference>
<dbReference type="Pfam" id="PF01179">
    <property type="entry name" value="Cu_amine_oxid"/>
    <property type="match status" value="1"/>
</dbReference>
<feature type="signal peptide" evidence="10">
    <location>
        <begin position="1"/>
        <end position="24"/>
    </location>
</feature>
<dbReference type="InterPro" id="IPR016182">
    <property type="entry name" value="Cu_amine_oxidase_N-reg"/>
</dbReference>
<dbReference type="InterPro" id="IPR049947">
    <property type="entry name" value="Cu_Am_Ox_Cu-bd"/>
</dbReference>
<dbReference type="AlphaFoldDB" id="A0AAX6EU30"/>
<dbReference type="InterPro" id="IPR000269">
    <property type="entry name" value="Cu_amine_oxidase"/>
</dbReference>
<dbReference type="FunFam" id="2.70.98.20:FF:000004">
    <property type="entry name" value="Amine oxidase"/>
    <property type="match status" value="1"/>
</dbReference>
<dbReference type="Gene3D" id="2.70.98.20">
    <property type="entry name" value="Copper amine oxidase, catalytic domain"/>
    <property type="match status" value="1"/>
</dbReference>
<gene>
    <name evidence="14" type="ORF">M6B38_170060</name>
</gene>
<evidence type="ECO:0000256" key="1">
    <source>
        <dbReference type="ARBA" id="ARBA00007983"/>
    </source>
</evidence>
<dbReference type="GO" id="GO:0008131">
    <property type="term" value="F:primary methylamine oxidase activity"/>
    <property type="evidence" value="ECO:0007669"/>
    <property type="project" value="InterPro"/>
</dbReference>
<dbReference type="InterPro" id="IPR036460">
    <property type="entry name" value="Cu_amine_oxidase_C_sf"/>
</dbReference>
<feature type="active site" description="Proton acceptor" evidence="7">
    <location>
        <position position="361"/>
    </location>
</feature>
<dbReference type="EMBL" id="JANAVB010033820">
    <property type="protein sequence ID" value="KAJ6807421.1"/>
    <property type="molecule type" value="Genomic_DNA"/>
</dbReference>
<dbReference type="InterPro" id="IPR015800">
    <property type="entry name" value="Cu_amine_oxidase_N2"/>
</dbReference>
<evidence type="ECO:0000256" key="7">
    <source>
        <dbReference type="PIRSR" id="PIRSR600269-50"/>
    </source>
</evidence>
<evidence type="ECO:0000256" key="9">
    <source>
        <dbReference type="RuleBase" id="RU000672"/>
    </source>
</evidence>
<evidence type="ECO:0000259" key="13">
    <source>
        <dbReference type="Pfam" id="PF02728"/>
    </source>
</evidence>
<dbReference type="SUPFAM" id="SSF54416">
    <property type="entry name" value="Amine oxidase N-terminal region"/>
    <property type="match status" value="2"/>
</dbReference>
<keyword evidence="6" id="KW-1015">Disulfide bond</keyword>
<dbReference type="InterPro" id="IPR015798">
    <property type="entry name" value="Cu_amine_oxidase_C"/>
</dbReference>
<proteinExistence type="inferred from homology"/>
<feature type="modified residue" description="2',4',5'-topaquinone" evidence="8">
    <location>
        <position position="449"/>
    </location>
</feature>
<dbReference type="Proteomes" id="UP001140949">
    <property type="component" value="Unassembled WGS sequence"/>
</dbReference>
<reference evidence="14" key="1">
    <citation type="journal article" date="2023" name="GigaByte">
        <title>Genome assembly of the bearded iris, Iris pallida Lam.</title>
        <authorList>
            <person name="Bruccoleri R.E."/>
            <person name="Oakeley E.J."/>
            <person name="Faust A.M.E."/>
            <person name="Altorfer M."/>
            <person name="Dessus-Babus S."/>
            <person name="Burckhardt D."/>
            <person name="Oertli M."/>
            <person name="Naumann U."/>
            <person name="Petersen F."/>
            <person name="Wong J."/>
        </authorList>
    </citation>
    <scope>NUCLEOTIDE SEQUENCE</scope>
    <source>
        <strain evidence="14">GSM-AAB239-AS_SAM_17_03QT</strain>
    </source>
</reference>
<dbReference type="GO" id="GO:0005507">
    <property type="term" value="F:copper ion binding"/>
    <property type="evidence" value="ECO:0007669"/>
    <property type="project" value="InterPro"/>
</dbReference>
<name>A0AAX6EU30_IRIPA</name>
<dbReference type="InterPro" id="IPR015802">
    <property type="entry name" value="Cu_amine_oxidase_N3"/>
</dbReference>
<dbReference type="EC" id="1.4.3.-" evidence="9"/>
<evidence type="ECO:0000259" key="12">
    <source>
        <dbReference type="Pfam" id="PF02727"/>
    </source>
</evidence>
<keyword evidence="5 9" id="KW-0186">Copper</keyword>
<feature type="domain" description="Copper amine oxidase catalytic" evidence="11">
    <location>
        <begin position="283"/>
        <end position="698"/>
    </location>
</feature>
<evidence type="ECO:0000256" key="4">
    <source>
        <dbReference type="ARBA" id="ARBA00023002"/>
    </source>
</evidence>
<evidence type="ECO:0000256" key="10">
    <source>
        <dbReference type="SAM" id="SignalP"/>
    </source>
</evidence>
<evidence type="ECO:0000313" key="14">
    <source>
        <dbReference type="EMBL" id="KAJ6807421.1"/>
    </source>
</evidence>
<organism evidence="14 15">
    <name type="scientific">Iris pallida</name>
    <name type="common">Sweet iris</name>
    <dbReference type="NCBI Taxonomy" id="29817"/>
    <lineage>
        <taxon>Eukaryota</taxon>
        <taxon>Viridiplantae</taxon>
        <taxon>Streptophyta</taxon>
        <taxon>Embryophyta</taxon>
        <taxon>Tracheophyta</taxon>
        <taxon>Spermatophyta</taxon>
        <taxon>Magnoliopsida</taxon>
        <taxon>Liliopsida</taxon>
        <taxon>Asparagales</taxon>
        <taxon>Iridaceae</taxon>
        <taxon>Iridoideae</taxon>
        <taxon>Irideae</taxon>
        <taxon>Iris</taxon>
    </lineage>
</organism>
<feature type="domain" description="Copper amine oxidase N2-terminal" evidence="12">
    <location>
        <begin position="57"/>
        <end position="141"/>
    </location>
</feature>
<sequence length="718" mass="79873">MRTSVSSPSLSLLLLLLVGVLVTTLYFHQHPSSSNIPIQNLHSHHHGVHDSSSTVTHPLDPLTFRELAKVHSVLSAHYSPGPVPSVHSLSLHEPDKPLVLSFRHGVDPLPPRRASVVAFDSSSNRVHQLLVDLASAAVLRHDVDSRPSGYPRLTQEDLSRAMSTALGDEGFVAAVRSRGLDPADLVCGPLSSGWFGPEEAAGFRVVKIECYALGRGADRSPNFFMRPVEGLVALVNLDAGRVIRIVNRNREIPVDPGEDTDYRYSAQRSRPASHGLPVNPMSMEQAKGRSFKVEGGHTIRWAGWEVHIKPDARAGMVVSRARVVDPDTGEWRDVMYKGMVSELFVPYMDPTEGWYFKTYMDAGEYGMGMTAMPLVRLNDCPRGAYYMDAVFAGADGRPFVRPDVVCVFEKYDGDVTWRHSEALIQEIDIREARPKVTLVARTAASVGNYDYIVDWEFQTDGLMRIKVSLSGMLMVKGTVYRNTSQVPEQEDLYGTLLAENLIGVVHDHFVTFYLDMDVDGPGNSFVKMHMAKQKTSPGESPRKSYVRVTKDVAKTEGEAKIKLKLSDPSEFHVVNPSRRSKVGNPSGYKIVPSATAASLLDEDDPPQYRSAFTNNQIWVTPYNRSEEWAGGLLAYQSQGDDTLATWSDRDRPIENKDIVMWYTLGFHHIPCQEDYPIMPTVSSSFDLKPVNFFRRNPILGAAPYFEKDLPTCKPLASL</sequence>
<dbReference type="Pfam" id="PF02728">
    <property type="entry name" value="Cu_amine_oxidN3"/>
    <property type="match status" value="1"/>
</dbReference>
<evidence type="ECO:0000256" key="6">
    <source>
        <dbReference type="ARBA" id="ARBA00023157"/>
    </source>
</evidence>
<comment type="similarity">
    <text evidence="1 9">Belongs to the copper/topaquinone oxidase family.</text>
</comment>
<comment type="PTM">
    <text evidence="8 9">Topaquinone (TPQ) is generated by copper-dependent autoxidation of a specific tyrosyl residue.</text>
</comment>
<feature type="chain" id="PRO_5043780392" description="Amine oxidase" evidence="10">
    <location>
        <begin position="25"/>
        <end position="718"/>
    </location>
</feature>
<dbReference type="GO" id="GO:0048038">
    <property type="term" value="F:quinone binding"/>
    <property type="evidence" value="ECO:0007669"/>
    <property type="project" value="InterPro"/>
</dbReference>
<keyword evidence="2 9" id="KW-0479">Metal-binding</keyword>
<protein>
    <recommendedName>
        <fullName evidence="9">Amine oxidase</fullName>
        <ecNumber evidence="9">1.4.3.-</ecNumber>
    </recommendedName>
</protein>
<dbReference type="Gene3D" id="3.10.450.40">
    <property type="match status" value="2"/>
</dbReference>
<feature type="domain" description="Copper amine oxidase N3-terminal" evidence="13">
    <location>
        <begin position="152"/>
        <end position="254"/>
    </location>
</feature>
<evidence type="ECO:0000313" key="15">
    <source>
        <dbReference type="Proteomes" id="UP001140949"/>
    </source>
</evidence>